<dbReference type="InterPro" id="IPR001451">
    <property type="entry name" value="Hexapep"/>
</dbReference>
<dbReference type="InterPro" id="IPR045304">
    <property type="entry name" value="LbH_SAT"/>
</dbReference>
<keyword evidence="4 5" id="KW-0012">Acyltransferase</keyword>
<dbReference type="Gene3D" id="2.160.10.10">
    <property type="entry name" value="Hexapeptide repeat proteins"/>
    <property type="match status" value="1"/>
</dbReference>
<dbReference type="AlphaFoldDB" id="A0A445N003"/>
<keyword evidence="2 5" id="KW-0808">Transferase</keyword>
<evidence type="ECO:0000256" key="5">
    <source>
        <dbReference type="PIRNR" id="PIRNR000441"/>
    </source>
</evidence>
<dbReference type="PANTHER" id="PTHR42811">
    <property type="entry name" value="SERINE ACETYLTRANSFERASE"/>
    <property type="match status" value="1"/>
</dbReference>
<dbReference type="GO" id="GO:0005737">
    <property type="term" value="C:cytoplasm"/>
    <property type="evidence" value="ECO:0007669"/>
    <property type="project" value="InterPro"/>
</dbReference>
<dbReference type="InterPro" id="IPR011004">
    <property type="entry name" value="Trimer_LpxA-like_sf"/>
</dbReference>
<dbReference type="GO" id="GO:0009001">
    <property type="term" value="F:serine O-acetyltransferase activity"/>
    <property type="evidence" value="ECO:0007669"/>
    <property type="project" value="UniProtKB-EC"/>
</dbReference>
<organism evidence="6">
    <name type="scientific">uncultured Desulfobacterium sp</name>
    <dbReference type="NCBI Taxonomy" id="201089"/>
    <lineage>
        <taxon>Bacteria</taxon>
        <taxon>Pseudomonadati</taxon>
        <taxon>Thermodesulfobacteriota</taxon>
        <taxon>Desulfobacteria</taxon>
        <taxon>Desulfobacterales</taxon>
        <taxon>Desulfobacteriaceae</taxon>
        <taxon>Desulfobacterium</taxon>
        <taxon>environmental samples</taxon>
    </lineage>
</organism>
<dbReference type="InterPro" id="IPR018357">
    <property type="entry name" value="Hexapep_transf_CS"/>
</dbReference>
<protein>
    <recommendedName>
        <fullName evidence="5">Serine acetyltransferase</fullName>
        <ecNumber evidence="5">2.3.1.30</ecNumber>
    </recommendedName>
</protein>
<evidence type="ECO:0000256" key="4">
    <source>
        <dbReference type="ARBA" id="ARBA00023315"/>
    </source>
</evidence>
<dbReference type="SUPFAM" id="SSF51161">
    <property type="entry name" value="Trimeric LpxA-like enzymes"/>
    <property type="match status" value="1"/>
</dbReference>
<keyword evidence="3" id="KW-0677">Repeat</keyword>
<dbReference type="PIRSF" id="PIRSF000441">
    <property type="entry name" value="CysE"/>
    <property type="match status" value="1"/>
</dbReference>
<dbReference type="PROSITE" id="PS00101">
    <property type="entry name" value="HEXAPEP_TRANSFERASES"/>
    <property type="match status" value="1"/>
</dbReference>
<evidence type="ECO:0000313" key="6">
    <source>
        <dbReference type="EMBL" id="SPD75013.1"/>
    </source>
</evidence>
<accession>A0A445N003</accession>
<sequence length="208" mass="22620">MKCLREDLDRYFFLAGTEGRIKKLNLILFTQGIWATFVYRIGRKVFENRAGSFSKRLLFKPLGICLSVAQKVIEIVTGISIPFSADIGPGLYIGHFGGIILHSKVKIGAYCNLSQNVTIGEGGRGENSGVPVLGNFVWIGPGAKVFGKIDIGDGVAIGANAVISKSLPNSSVAVGIPCKVINYHGSKELVRVRPESFERWHRELNGTE</sequence>
<name>A0A445N003_9BACT</name>
<evidence type="ECO:0000256" key="2">
    <source>
        <dbReference type="ARBA" id="ARBA00022679"/>
    </source>
</evidence>
<dbReference type="EC" id="2.3.1.30" evidence="5"/>
<dbReference type="Pfam" id="PF00132">
    <property type="entry name" value="Hexapep"/>
    <property type="match status" value="1"/>
</dbReference>
<dbReference type="GO" id="GO:0006535">
    <property type="term" value="P:cysteine biosynthetic process from serine"/>
    <property type="evidence" value="ECO:0007669"/>
    <property type="project" value="InterPro"/>
</dbReference>
<proteinExistence type="inferred from homology"/>
<evidence type="ECO:0000256" key="3">
    <source>
        <dbReference type="ARBA" id="ARBA00022737"/>
    </source>
</evidence>
<gene>
    <name evidence="6" type="ORF">PITCH_A400048</name>
</gene>
<evidence type="ECO:0000256" key="1">
    <source>
        <dbReference type="ARBA" id="ARBA00007274"/>
    </source>
</evidence>
<reference evidence="6" key="1">
    <citation type="submission" date="2018-01" db="EMBL/GenBank/DDBJ databases">
        <authorList>
            <person name="Regsiter A."/>
            <person name="William W."/>
        </authorList>
    </citation>
    <scope>NUCLEOTIDE SEQUENCE</scope>
    <source>
        <strain evidence="6">TRIP AH-1</strain>
    </source>
</reference>
<dbReference type="CDD" id="cd03354">
    <property type="entry name" value="LbH_SAT"/>
    <property type="match status" value="1"/>
</dbReference>
<dbReference type="InterPro" id="IPR005881">
    <property type="entry name" value="Ser_O-AcTrfase"/>
</dbReference>
<dbReference type="EMBL" id="OJIN01000182">
    <property type="protein sequence ID" value="SPD75013.1"/>
    <property type="molecule type" value="Genomic_DNA"/>
</dbReference>
<comment type="similarity">
    <text evidence="1 5">Belongs to the transferase hexapeptide repeat family.</text>
</comment>
<comment type="catalytic activity">
    <reaction evidence="5">
        <text>L-serine + acetyl-CoA = O-acetyl-L-serine + CoA</text>
        <dbReference type="Rhea" id="RHEA:24560"/>
        <dbReference type="ChEBI" id="CHEBI:33384"/>
        <dbReference type="ChEBI" id="CHEBI:57287"/>
        <dbReference type="ChEBI" id="CHEBI:57288"/>
        <dbReference type="ChEBI" id="CHEBI:58340"/>
        <dbReference type="EC" id="2.3.1.30"/>
    </reaction>
</comment>